<dbReference type="RefSeq" id="XP_053584180.1">
    <property type="nucleotide sequence ID" value="XM_053729408.1"/>
</dbReference>
<dbReference type="GeneID" id="9812008"/>
<comment type="caution">
    <text evidence="1">The sequence shown here is derived from an EMBL/GenBank/DDBJ whole genome shotgun (WGS) entry which is preliminary data.</text>
</comment>
<reference evidence="1 2" key="1">
    <citation type="submission" date="2019-12" db="EMBL/GenBank/DDBJ databases">
        <title>Chromosome-level assembly of the Caenorhabditis remanei genome.</title>
        <authorList>
            <person name="Teterina A.A."/>
            <person name="Willis J.H."/>
            <person name="Phillips P.C."/>
        </authorList>
    </citation>
    <scope>NUCLEOTIDE SEQUENCE [LARGE SCALE GENOMIC DNA]</scope>
    <source>
        <strain evidence="1 2">PX506</strain>
        <tissue evidence="1">Whole organism</tissue>
    </source>
</reference>
<organism evidence="1 2">
    <name type="scientific">Caenorhabditis remanei</name>
    <name type="common">Caenorhabditis vulgaris</name>
    <dbReference type="NCBI Taxonomy" id="31234"/>
    <lineage>
        <taxon>Eukaryota</taxon>
        <taxon>Metazoa</taxon>
        <taxon>Ecdysozoa</taxon>
        <taxon>Nematoda</taxon>
        <taxon>Chromadorea</taxon>
        <taxon>Rhabditida</taxon>
        <taxon>Rhabditina</taxon>
        <taxon>Rhabditomorpha</taxon>
        <taxon>Rhabditoidea</taxon>
        <taxon>Rhabditidae</taxon>
        <taxon>Peloderinae</taxon>
        <taxon>Caenorhabditis</taxon>
    </lineage>
</organism>
<accession>A0A6A5GNU0</accession>
<dbReference type="EMBL" id="WUAV01000004">
    <property type="protein sequence ID" value="KAF1756341.1"/>
    <property type="molecule type" value="Genomic_DNA"/>
</dbReference>
<dbReference type="KEGG" id="crq:GCK72_012794"/>
<evidence type="ECO:0000313" key="1">
    <source>
        <dbReference type="EMBL" id="KAF1756341.1"/>
    </source>
</evidence>
<protein>
    <recommendedName>
        <fullName evidence="3">F-box domain-containing protein</fullName>
    </recommendedName>
</protein>
<proteinExistence type="predicted"/>
<dbReference type="PANTHER" id="PTHR21503">
    <property type="entry name" value="F-BOX-CONTAINING HYPOTHETICAL PROTEIN C.ELEGANS"/>
    <property type="match status" value="1"/>
</dbReference>
<dbReference type="Proteomes" id="UP000483820">
    <property type="component" value="Chromosome IV"/>
</dbReference>
<gene>
    <name evidence="1" type="ORF">GCK72_012794</name>
</gene>
<dbReference type="PANTHER" id="PTHR21503:SF31">
    <property type="entry name" value="F-BOX DOMAIN-CONTAINING PROTEIN"/>
    <property type="match status" value="1"/>
</dbReference>
<evidence type="ECO:0008006" key="3">
    <source>
        <dbReference type="Google" id="ProtNLM"/>
    </source>
</evidence>
<sequence>MVNQIESICHTSSLLSSPQKSMSSEFPLFRLPLIVLNHGLKLMTPFEILSLSLCSKRCKTVCQSLRNQLKCKEKAVKFQLKFSKKREILLEFNYYQNTRWIFVMAIKGHRETIIDKLYSIFQRKNSDKHEFSETTYGVHIPNWIPTERSLEAIRDQNAVEEKLLKFYVPMEDGCFGFRTFISHLSYIFNITLTDLELHFQDFTRYENEIIIYLYCWNRRDTNCVKALTLIGESVNTPEDDEVLYHILNRQEAKCQLTLDIKPTSKFHFHGDLLRHSTNQLIVRNSDWLSCSELSCFDSFSVWIFNSKIIEFNIEFMIEQWYSVWTPKWTLAMIELIFINIDDFINRVRERIPAGLIAVRSEETIEGPDGLSHRIKYSIRRGDGTIGEFLVENNKYLYIKARGNTDISLSTFISMTKSMM</sequence>
<dbReference type="AlphaFoldDB" id="A0A6A5GNU0"/>
<evidence type="ECO:0000313" key="2">
    <source>
        <dbReference type="Proteomes" id="UP000483820"/>
    </source>
</evidence>
<dbReference type="CTD" id="9812008"/>
<name>A0A6A5GNU0_CAERE</name>